<organism evidence="5 6">
    <name type="scientific">Apostasia shenzhenica</name>
    <dbReference type="NCBI Taxonomy" id="1088818"/>
    <lineage>
        <taxon>Eukaryota</taxon>
        <taxon>Viridiplantae</taxon>
        <taxon>Streptophyta</taxon>
        <taxon>Embryophyta</taxon>
        <taxon>Tracheophyta</taxon>
        <taxon>Spermatophyta</taxon>
        <taxon>Magnoliopsida</taxon>
        <taxon>Liliopsida</taxon>
        <taxon>Asparagales</taxon>
        <taxon>Orchidaceae</taxon>
        <taxon>Apostasioideae</taxon>
        <taxon>Apostasia</taxon>
    </lineage>
</organism>
<dbReference type="InterPro" id="IPR052575">
    <property type="entry name" value="SSU_processome_comp_20"/>
</dbReference>
<sequence length="2160" mass="244574">MEALDSIAGVSVSIWQDVLGAILGSYHKLLLQVDMGPSQVHCFVSLAKRHKSRPRILSAVAEYLDSVLQSQNEAHGYQVTFPGLDFHDVQNSIGIFVDNLSVPNKEIRVSTLRILSHYPILDDCHMIEGPPLKKLKHEESDTAQDRQGFNVVNLLLSIETSPISISTSRKIIILISRLHMALTSRKTNDSYLPLVLNGIIGILHNRFSLLWEPALECLTTLIGIYKGIIWNQFFQLLEFYQLKFLSTDEAILKPKFETSQPKTLIQCFSIYLAEDFESNPCKTVMALLLQALQKIPDIVESHSRQLVPLFLKFLGYTDDETLSVESFTDEHVLKGKEHRSILKDWLNLLKLMHSSGSLYRSQFVKDVLVNRLLDEIDSDIQVKVIDCLLNWKDDYLIPYVQNLKNLVFATNLREELTTWSISKDSKCIQEDHRAQLVPIVVRLLTPKVRKLKSLASRKHAGVSSRRALLCFLSQLDIDELHLFFCLLLKPLNLNLSGTNVPDGNFYGLCGQFAKTLQTLVPTKCSVSQIFANLSWKKKYGFLYVLEDILKTFDAFHIRPFFSPLMMIVALILEDCSSNIKKQDGNKLCSSGYDCNGDAEISAQSSLVTGASIKQLKDLRSLCLRIVSFALNKHDSLDFGCEFWDTFFKSVKPLIDCFKEEASSSEKPSSLFTCFIAMSQSPKLVSLLSKEANLVPTIFSILTVRTASDAIISSVLKFVEGLLNLDSYPDHQDVTSIEMLFYPHLEVLIHSFHGLFQLRQDAHRKSTTLPRKMELRIFKMIMKYINNPLIAAQFLDILLPLFKQKGLENDDCLEALHVLKGILQNINEAGNKTSGKILKAIHPILATAALDVRRCICDIISGLSLIDPCLTHVARLLHDLNAVSATDIDELDYDTVVSAYETIRPELFSSLGRDHSLPILSNCIFHVSSNELILRQCASKSLFAFVKFAAAYLEVDTERHVSNWTKDCILGILKSVFLKNMGDAMTKDISVQNEWITLLREMVYNLREVPDLRTFRPLCSEDPEVDFFNNIFHLQVHKRRKALLRFRDVISAGNFTESICVKIFVPLFWNMMLDVKAGKGEHLRDACLDTFASISSQMRWESYCSFLSRCFNEITIHPDNQKILVRLICAVLDKFHFSAASSYDKGEVALEVLNIGSTSETPSMVLTGSSSAANVFPEIQIYLQNKFLPQIQKLLTSDTEKVNANISLAAIKILKLLPAETMDSQLSSIIHHSCSLLKNRLESVRDDARSALAACTKELGLEYLHFIVKALRANLKRGYEMHVLGYSLNFILSKTLSEKSAGSLDYCLEELLSLVENDILGDVAQEKEVDKLASKMKETRKNKSFETLKLISQNITFAKHAMKLLFTIREQLAKHLTPKSKKKLEMMLFHIASGIECNPSAGSAELFIFVYGLVEDSITNESTHAKGSSECAINLNSSLNVVNKGKSLHSSNLVVKDCHLISVFALGLLHSRLKNMKLDENDQQLLSMLDPFVRQMGECLNSKYEDVVSAAFRCLAPLIKLPLPSLGALANKIKTLLLQIAQRSGNGSSLLLQSCLKLLTVLLRSAKISLSHTDLHMLIQFPVFVDIQICPSPVVLSLLKSIVGQKLVVHEIFDIILKVAELMVTSQTQPIREKCSQILLRFLLHYNLSEKRMLQHLNFLLTNLSYEHASGREAVLEMLHTILMKFPKGHFDSYAETFFLHLVVALANERDQKVLPMVAAVLKELIDRSSQRMLQPMLEYSLTWYFGEKQFLWAAAAQVIGLLIEVLKKRFRKHIASTLRAAKNILQSCIDAISISKAGFSNALVVPFWKEAYGFSNALVVPFWKEAYYTVLMLEKILFHFPELYFQLIFEDIWGIICKLLLHPHIWLRNISSQLVALYFAAASRRSKVENENVIQRDLYLLNPIRLFIVAVSFLKLLETQQIDIANSNIINQNLAFSICGVHSFAKQSSPTSPHEFWSMLDASERISYLEAFDLLGSTKAKRIFVLSTSFSSQSSKEIDVNALENEDLQSLLVVPLFKRLVKIATATEDDQMKIIFNCLRTIASQIDTEGFRAYAAHMLIPLYKVCEGFTGKVITDEIKQLAEEVLNSIRDLLGVDFFIRVYNEIRKKLKGKRDRRRQQQRLIAAVNPMLHAKRKLRAAAKHRAHKRRKIEAMKMGRRTR</sequence>
<dbReference type="InterPro" id="IPR046523">
    <property type="entry name" value="UTP20_dom"/>
</dbReference>
<evidence type="ECO:0000259" key="4">
    <source>
        <dbReference type="Pfam" id="PF23099"/>
    </source>
</evidence>
<evidence type="ECO:0000313" key="6">
    <source>
        <dbReference type="Proteomes" id="UP000236161"/>
    </source>
</evidence>
<evidence type="ECO:0000259" key="3">
    <source>
        <dbReference type="Pfam" id="PF20416"/>
    </source>
</evidence>
<dbReference type="Pfam" id="PF23099">
    <property type="entry name" value="UTP20_C"/>
    <property type="match status" value="1"/>
</dbReference>
<dbReference type="Pfam" id="PF07539">
    <property type="entry name" value="UTP20_N"/>
    <property type="match status" value="1"/>
</dbReference>
<dbReference type="Gene3D" id="1.25.10.10">
    <property type="entry name" value="Leucine-rich Repeat Variant"/>
    <property type="match status" value="1"/>
</dbReference>
<feature type="region of interest" description="Disordered" evidence="1">
    <location>
        <begin position="2141"/>
        <end position="2160"/>
    </location>
</feature>
<dbReference type="PANTHER" id="PTHR17695:SF11">
    <property type="entry name" value="SMALL SUBUNIT PROCESSOME COMPONENT 20 HOMOLOG"/>
    <property type="match status" value="1"/>
</dbReference>
<accession>A0A2I0A8S2</accession>
<feature type="domain" description="U3 small nucleolar RNA-associated protein 20" evidence="3">
    <location>
        <begin position="1197"/>
        <end position="1413"/>
    </location>
</feature>
<dbReference type="SUPFAM" id="SSF48371">
    <property type="entry name" value="ARM repeat"/>
    <property type="match status" value="2"/>
</dbReference>
<dbReference type="EMBL" id="KZ452012">
    <property type="protein sequence ID" value="PKA51950.1"/>
    <property type="molecule type" value="Genomic_DNA"/>
</dbReference>
<reference evidence="5 6" key="1">
    <citation type="journal article" date="2017" name="Nature">
        <title>The Apostasia genome and the evolution of orchids.</title>
        <authorList>
            <person name="Zhang G.Q."/>
            <person name="Liu K.W."/>
            <person name="Li Z."/>
            <person name="Lohaus R."/>
            <person name="Hsiao Y.Y."/>
            <person name="Niu S.C."/>
            <person name="Wang J.Y."/>
            <person name="Lin Y.C."/>
            <person name="Xu Q."/>
            <person name="Chen L.J."/>
            <person name="Yoshida K."/>
            <person name="Fujiwara S."/>
            <person name="Wang Z.W."/>
            <person name="Zhang Y.Q."/>
            <person name="Mitsuda N."/>
            <person name="Wang M."/>
            <person name="Liu G.H."/>
            <person name="Pecoraro L."/>
            <person name="Huang H.X."/>
            <person name="Xiao X.J."/>
            <person name="Lin M."/>
            <person name="Wu X.Y."/>
            <person name="Wu W.L."/>
            <person name="Chen Y.Y."/>
            <person name="Chang S.B."/>
            <person name="Sakamoto S."/>
            <person name="Ohme-Takagi M."/>
            <person name="Yagi M."/>
            <person name="Zeng S.J."/>
            <person name="Shen C.Y."/>
            <person name="Yeh C.M."/>
            <person name="Luo Y.B."/>
            <person name="Tsai W.C."/>
            <person name="Van de Peer Y."/>
            <person name="Liu Z.J."/>
        </authorList>
    </citation>
    <scope>NUCLEOTIDE SEQUENCE [LARGE SCALE GENOMIC DNA]</scope>
    <source>
        <strain evidence="6">cv. Shenzhen</strain>
        <tissue evidence="5">Stem</tissue>
    </source>
</reference>
<evidence type="ECO:0000313" key="5">
    <source>
        <dbReference type="EMBL" id="PKA51950.1"/>
    </source>
</evidence>
<dbReference type="InterPro" id="IPR011989">
    <property type="entry name" value="ARM-like"/>
</dbReference>
<evidence type="ECO:0000256" key="1">
    <source>
        <dbReference type="SAM" id="MobiDB-lite"/>
    </source>
</evidence>
<name>A0A2I0A8S2_9ASPA</name>
<dbReference type="STRING" id="1088818.A0A2I0A8S2"/>
<protein>
    <submittedName>
        <fullName evidence="5">Uncharacterized protein</fullName>
    </submittedName>
</protein>
<proteinExistence type="predicted"/>
<evidence type="ECO:0000259" key="2">
    <source>
        <dbReference type="Pfam" id="PF07539"/>
    </source>
</evidence>
<dbReference type="GO" id="GO:0032040">
    <property type="term" value="C:small-subunit processome"/>
    <property type="evidence" value="ECO:0007669"/>
    <property type="project" value="TreeGrafter"/>
</dbReference>
<gene>
    <name evidence="5" type="ORF">AXF42_Ash008179</name>
</gene>
<dbReference type="InterPro" id="IPR016024">
    <property type="entry name" value="ARM-type_fold"/>
</dbReference>
<dbReference type="InterPro" id="IPR057525">
    <property type="entry name" value="UTP20_C"/>
</dbReference>
<keyword evidence="6" id="KW-1185">Reference proteome</keyword>
<feature type="domain" description="U3 small nucleolar RNA-associated protein 20 N-terminal" evidence="2">
    <location>
        <begin position="339"/>
        <end position="974"/>
    </location>
</feature>
<dbReference type="Pfam" id="PF20416">
    <property type="entry name" value="UTP20"/>
    <property type="match status" value="1"/>
</dbReference>
<dbReference type="GO" id="GO:0030686">
    <property type="term" value="C:90S preribosome"/>
    <property type="evidence" value="ECO:0007669"/>
    <property type="project" value="TreeGrafter"/>
</dbReference>
<dbReference type="PANTHER" id="PTHR17695">
    <property type="entry name" value="SMALL SUBUNIT PROCESSOME COMPONENT 20 HOMOLOG"/>
    <property type="match status" value="1"/>
</dbReference>
<dbReference type="OrthoDB" id="360653at2759"/>
<feature type="domain" description="U3 small nucleolar RNA-associated protein 20 C-terminal" evidence="4">
    <location>
        <begin position="2025"/>
        <end position="2151"/>
    </location>
</feature>
<dbReference type="Proteomes" id="UP000236161">
    <property type="component" value="Unassembled WGS sequence"/>
</dbReference>
<dbReference type="InterPro" id="IPR011430">
    <property type="entry name" value="UTP20_N"/>
</dbReference>